<dbReference type="PANTHER" id="PTHR24040">
    <property type="entry name" value="LAMININ G-LIKE DOMAIN-CONTAINING PROTEIN"/>
    <property type="match status" value="1"/>
</dbReference>
<dbReference type="InterPro" id="IPR051145">
    <property type="entry name" value="GAS-SHBG-PROS"/>
</dbReference>
<reference evidence="13 14" key="1">
    <citation type="submission" date="2024-04" db="EMBL/GenBank/DDBJ databases">
        <authorList>
            <person name="Waldvogel A.-M."/>
            <person name="Schoenle A."/>
        </authorList>
    </citation>
    <scope>NUCLEOTIDE SEQUENCE [LARGE SCALE GENOMIC DNA]</scope>
</reference>
<gene>
    <name evidence="13" type="ORF">KC01_LOCUS3445</name>
</gene>
<feature type="domain" description="TB" evidence="12">
    <location>
        <begin position="404"/>
        <end position="457"/>
    </location>
</feature>
<evidence type="ECO:0000256" key="4">
    <source>
        <dbReference type="ARBA" id="ARBA00022536"/>
    </source>
</evidence>
<keyword evidence="8" id="KW-0325">Glycoprotein</keyword>
<dbReference type="PANTHER" id="PTHR24040:SF3">
    <property type="entry name" value="SEX HORMONE-BINDING GLOBULIN"/>
    <property type="match status" value="1"/>
</dbReference>
<dbReference type="InterPro" id="IPR001881">
    <property type="entry name" value="EGF-like_Ca-bd_dom"/>
</dbReference>
<dbReference type="SUPFAM" id="SSF57581">
    <property type="entry name" value="TB module/8-cys domain"/>
    <property type="match status" value="2"/>
</dbReference>
<dbReference type="SUPFAM" id="SSF57184">
    <property type="entry name" value="Growth factor receptor domain"/>
    <property type="match status" value="2"/>
</dbReference>
<dbReference type="PROSITE" id="PS50026">
    <property type="entry name" value="EGF_3"/>
    <property type="match status" value="3"/>
</dbReference>
<keyword evidence="6" id="KW-0677">Repeat</keyword>
<feature type="compositionally biased region" description="Polar residues" evidence="10">
    <location>
        <begin position="540"/>
        <end position="566"/>
    </location>
</feature>
<accession>A0AAV2J1D9</accession>
<name>A0AAV2J1D9_KNICA</name>
<dbReference type="PROSITE" id="PS01186">
    <property type="entry name" value="EGF_2"/>
    <property type="match status" value="2"/>
</dbReference>
<evidence type="ECO:0000256" key="8">
    <source>
        <dbReference type="ARBA" id="ARBA00023180"/>
    </source>
</evidence>
<dbReference type="SMART" id="SM00179">
    <property type="entry name" value="EGF_CA"/>
    <property type="match status" value="5"/>
</dbReference>
<dbReference type="FunFam" id="2.10.25.10:FF:000056">
    <property type="entry name" value="Latent-transforming growth factor beta-binding protein 3 isoform 2"/>
    <property type="match status" value="1"/>
</dbReference>
<comment type="subcellular location">
    <subcellularLocation>
        <location evidence="1">Secreted</location>
        <location evidence="1">Extracellular space</location>
        <location evidence="1">Extracellular matrix</location>
    </subcellularLocation>
</comment>
<feature type="region of interest" description="Disordered" evidence="10">
    <location>
        <begin position="526"/>
        <end position="614"/>
    </location>
</feature>
<dbReference type="SMART" id="SM00181">
    <property type="entry name" value="EGF"/>
    <property type="match status" value="5"/>
</dbReference>
<dbReference type="Pfam" id="PF00683">
    <property type="entry name" value="TB"/>
    <property type="match status" value="2"/>
</dbReference>
<keyword evidence="7" id="KW-1015">Disulfide bond</keyword>
<feature type="domain" description="EGF-like" evidence="11">
    <location>
        <begin position="714"/>
        <end position="758"/>
    </location>
</feature>
<evidence type="ECO:0000259" key="11">
    <source>
        <dbReference type="PROSITE" id="PS50026"/>
    </source>
</evidence>
<dbReference type="InterPro" id="IPR000152">
    <property type="entry name" value="EGF-type_Asp/Asn_hydroxyl_site"/>
</dbReference>
<evidence type="ECO:0000256" key="6">
    <source>
        <dbReference type="ARBA" id="ARBA00022737"/>
    </source>
</evidence>
<dbReference type="CDD" id="cd00054">
    <property type="entry name" value="EGF_CA"/>
    <property type="match status" value="2"/>
</dbReference>
<evidence type="ECO:0000256" key="10">
    <source>
        <dbReference type="SAM" id="MobiDB-lite"/>
    </source>
</evidence>
<evidence type="ECO:0000313" key="13">
    <source>
        <dbReference type="EMBL" id="CAL1571319.1"/>
    </source>
</evidence>
<evidence type="ECO:0000259" key="12">
    <source>
        <dbReference type="PROSITE" id="PS51364"/>
    </source>
</evidence>
<dbReference type="PROSITE" id="PS00010">
    <property type="entry name" value="ASX_HYDROXYL"/>
    <property type="match status" value="4"/>
</dbReference>
<dbReference type="InterPro" id="IPR017878">
    <property type="entry name" value="TB_dom"/>
</dbReference>
<dbReference type="EMBL" id="OZ035832">
    <property type="protein sequence ID" value="CAL1571319.1"/>
    <property type="molecule type" value="Genomic_DNA"/>
</dbReference>
<evidence type="ECO:0000256" key="2">
    <source>
        <dbReference type="ARBA" id="ARBA00022525"/>
    </source>
</evidence>
<feature type="region of interest" description="Disordered" evidence="10">
    <location>
        <begin position="467"/>
        <end position="490"/>
    </location>
</feature>
<dbReference type="Proteomes" id="UP001497482">
    <property type="component" value="Chromosome 10"/>
</dbReference>
<dbReference type="PROSITE" id="PS51364">
    <property type="entry name" value="TB"/>
    <property type="match status" value="2"/>
</dbReference>
<keyword evidence="14" id="KW-1185">Reference proteome</keyword>
<dbReference type="SUPFAM" id="SSF57196">
    <property type="entry name" value="EGF/Laminin"/>
    <property type="match status" value="1"/>
</dbReference>
<sequence length="760" mass="81176">MPSCRRPRDRKSRTYVDECLSADSCGEHASCENLIGGFHCRCDKGYRTDQQGACVGPSSGFSPSSSGSSPSSSSPSHSLSGSSFSSSDSSPSTSGSSHSSFGSSQSTSGSSPSASGSSHSTSGSLPSSSGSSRSPSGSSHSSSSASPSSSGSSHPTSGASQSSSGSSPSSSGSSYPNSGTSQSSSGSSSSDSFPSSFGSSTSITGSSTSIAGSSLSPAGSFLPLSPSVTPLSPSLPGELRECYYDLDSGECSVLSQNCSLQECCCTEGRGWGQGCVYNICPRPQTEEFQRLCPNGRGYVTTGPGAFDYTDVDECKLFGSDVCKSGVCVNNIPGFSCYCPSGYVFNLSRLQCEDHDECEEESCSGGLCVNTQGSFYCSCPHPLVLDDTHRTCVNASQQGLDDNVSLCWQQVNADLLCQSLLLGSQLSFTDCCCLYGEGWGLECALCPLQDTEDYARLCSSVHSPLYPETRPGTRPGSGPARGSPQEPYFPPFALEPFPPALDYDDSPPVGGREDRYDRGYGSLYGGFFPEPNYDPNIPYSPDQSRFSLDQSRFNPDQSRFSPDQSRYTPDHPRFSPDGSRFGPDQSRFSPDSAPFLVPPDPRSEEAFEVPSSLSSDQFYTGTRDQVYTGTRDQAYTGTRDQVYTGTGDQDEWRGLPPFNRPEPRRVYDRRSEAVEEDCGIVDGCLNGRCIRIAEGYTCDCYHGYELDLTHMTCRDVDECDGSVRPEFPCINARCVNTDGSYRCVCRRGYVLSHRPNYCVSA</sequence>
<protein>
    <submittedName>
        <fullName evidence="13">Uncharacterized protein</fullName>
    </submittedName>
</protein>
<comment type="caution">
    <text evidence="9">Lacks conserved residue(s) required for the propagation of feature annotation.</text>
</comment>
<keyword evidence="4 9" id="KW-0245">EGF-like domain</keyword>
<dbReference type="PROSITE" id="PS01187">
    <property type="entry name" value="EGF_CA"/>
    <property type="match status" value="2"/>
</dbReference>
<dbReference type="GO" id="GO:0005509">
    <property type="term" value="F:calcium ion binding"/>
    <property type="evidence" value="ECO:0007669"/>
    <property type="project" value="InterPro"/>
</dbReference>
<proteinExistence type="predicted"/>
<keyword evidence="2" id="KW-0964">Secreted</keyword>
<evidence type="ECO:0000256" key="9">
    <source>
        <dbReference type="PROSITE-ProRule" id="PRU00076"/>
    </source>
</evidence>
<evidence type="ECO:0000256" key="5">
    <source>
        <dbReference type="ARBA" id="ARBA00022729"/>
    </source>
</evidence>
<keyword evidence="3" id="KW-0272">Extracellular matrix</keyword>
<evidence type="ECO:0000256" key="1">
    <source>
        <dbReference type="ARBA" id="ARBA00004498"/>
    </source>
</evidence>
<dbReference type="AlphaFoldDB" id="A0AAV2J1D9"/>
<dbReference type="FunFam" id="2.10.25.10:FF:000046">
    <property type="entry name" value="Latent-transforming growth factor beta-binding protein 1 isoform x2"/>
    <property type="match status" value="1"/>
</dbReference>
<evidence type="ECO:0000313" key="14">
    <source>
        <dbReference type="Proteomes" id="UP001497482"/>
    </source>
</evidence>
<feature type="domain" description="EGF-like" evidence="11">
    <location>
        <begin position="15"/>
        <end position="52"/>
    </location>
</feature>
<dbReference type="Gene3D" id="2.10.25.10">
    <property type="entry name" value="Laminin"/>
    <property type="match status" value="5"/>
</dbReference>
<dbReference type="InterPro" id="IPR018097">
    <property type="entry name" value="EGF_Ca-bd_CS"/>
</dbReference>
<dbReference type="Pfam" id="PF00008">
    <property type="entry name" value="EGF"/>
    <property type="match status" value="1"/>
</dbReference>
<feature type="region of interest" description="Disordered" evidence="10">
    <location>
        <begin position="52"/>
        <end position="210"/>
    </location>
</feature>
<dbReference type="InterPro" id="IPR036773">
    <property type="entry name" value="TB_dom_sf"/>
</dbReference>
<evidence type="ECO:0000256" key="7">
    <source>
        <dbReference type="ARBA" id="ARBA00023157"/>
    </source>
</evidence>
<feature type="domain" description="TB" evidence="12">
    <location>
        <begin position="240"/>
        <end position="292"/>
    </location>
</feature>
<dbReference type="FunFam" id="2.10.25.10:FF:000038">
    <property type="entry name" value="Fibrillin 2"/>
    <property type="match status" value="1"/>
</dbReference>
<feature type="domain" description="EGF-like" evidence="11">
    <location>
        <begin position="310"/>
        <end position="352"/>
    </location>
</feature>
<feature type="compositionally biased region" description="Low complexity" evidence="10">
    <location>
        <begin position="56"/>
        <end position="210"/>
    </location>
</feature>
<dbReference type="InterPro" id="IPR000742">
    <property type="entry name" value="EGF"/>
</dbReference>
<dbReference type="FunFam" id="2.10.25.10:FF:000115">
    <property type="entry name" value="latent-transforming growth factor beta-binding protein 4 isoform X2"/>
    <property type="match status" value="1"/>
</dbReference>
<dbReference type="InterPro" id="IPR009030">
    <property type="entry name" value="Growth_fac_rcpt_cys_sf"/>
</dbReference>
<dbReference type="GO" id="GO:0030855">
    <property type="term" value="P:epithelial cell differentiation"/>
    <property type="evidence" value="ECO:0007669"/>
    <property type="project" value="UniProtKB-ARBA"/>
</dbReference>
<evidence type="ECO:0000256" key="3">
    <source>
        <dbReference type="ARBA" id="ARBA00022530"/>
    </source>
</evidence>
<dbReference type="InterPro" id="IPR049883">
    <property type="entry name" value="NOTCH1_EGF-like"/>
</dbReference>
<organism evidence="13 14">
    <name type="scientific">Knipowitschia caucasica</name>
    <name type="common">Caucasian dwarf goby</name>
    <name type="synonym">Pomatoschistus caucasicus</name>
    <dbReference type="NCBI Taxonomy" id="637954"/>
    <lineage>
        <taxon>Eukaryota</taxon>
        <taxon>Metazoa</taxon>
        <taxon>Chordata</taxon>
        <taxon>Craniata</taxon>
        <taxon>Vertebrata</taxon>
        <taxon>Euteleostomi</taxon>
        <taxon>Actinopterygii</taxon>
        <taxon>Neopterygii</taxon>
        <taxon>Teleostei</taxon>
        <taxon>Neoteleostei</taxon>
        <taxon>Acanthomorphata</taxon>
        <taxon>Gobiaria</taxon>
        <taxon>Gobiiformes</taxon>
        <taxon>Gobioidei</taxon>
        <taxon>Gobiidae</taxon>
        <taxon>Gobiinae</taxon>
        <taxon>Knipowitschia</taxon>
    </lineage>
</organism>
<dbReference type="Gene3D" id="3.90.290.10">
    <property type="entry name" value="TGF-beta binding (TB) domain"/>
    <property type="match status" value="2"/>
</dbReference>
<dbReference type="Pfam" id="PF07645">
    <property type="entry name" value="EGF_CA"/>
    <property type="match status" value="4"/>
</dbReference>
<keyword evidence="5" id="KW-0732">Signal</keyword>